<dbReference type="PANTHER" id="PTHR45913:SF11">
    <property type="entry name" value="EPM2A-INTERACTING PROTEIN 1"/>
    <property type="match status" value="1"/>
</dbReference>
<reference evidence="1 2" key="1">
    <citation type="submission" date="2023-09" db="EMBL/GenBank/DDBJ databases">
        <authorList>
            <person name="Wang M."/>
        </authorList>
    </citation>
    <scope>NUCLEOTIDE SEQUENCE [LARGE SCALE GENOMIC DNA]</scope>
    <source>
        <strain evidence="1">GT-2023</strain>
        <tissue evidence="1">Liver</tissue>
    </source>
</reference>
<organism evidence="1 2">
    <name type="scientific">Cirrhinus molitorella</name>
    <name type="common">mud carp</name>
    <dbReference type="NCBI Taxonomy" id="172907"/>
    <lineage>
        <taxon>Eukaryota</taxon>
        <taxon>Metazoa</taxon>
        <taxon>Chordata</taxon>
        <taxon>Craniata</taxon>
        <taxon>Vertebrata</taxon>
        <taxon>Euteleostomi</taxon>
        <taxon>Actinopterygii</taxon>
        <taxon>Neopterygii</taxon>
        <taxon>Teleostei</taxon>
        <taxon>Ostariophysi</taxon>
        <taxon>Cypriniformes</taxon>
        <taxon>Cyprinidae</taxon>
        <taxon>Labeoninae</taxon>
        <taxon>Labeonini</taxon>
        <taxon>Cirrhinus</taxon>
    </lineage>
</organism>
<keyword evidence="2" id="KW-1185">Reference proteome</keyword>
<evidence type="ECO:0008006" key="3">
    <source>
        <dbReference type="Google" id="ProtNLM"/>
    </source>
</evidence>
<protein>
    <recommendedName>
        <fullName evidence="3">DUF4371 domain-containing protein</fullName>
    </recommendedName>
</protein>
<comment type="caution">
    <text evidence="1">The sequence shown here is derived from an EMBL/GenBank/DDBJ whole genome shotgun (WGS) entry which is preliminary data.</text>
</comment>
<accession>A0ABR3L1D9</accession>
<dbReference type="PANTHER" id="PTHR45913">
    <property type="entry name" value="EPM2A-INTERACTING PROTEIN 1"/>
    <property type="match status" value="1"/>
</dbReference>
<name>A0ABR3L1D9_9TELE</name>
<sequence>MYVFKKHYHRPSYGTSKNLSTQLADETQSYLAFSLAVDESTDNMDTAQLSIFIRGVKPDSSVTEELLDVAAMHGRTTGKDIFDAVEKPMSKNKLSWEKLVGLTTDGAPSMCGEKTGLVGL</sequence>
<evidence type="ECO:0000313" key="2">
    <source>
        <dbReference type="Proteomes" id="UP001558613"/>
    </source>
</evidence>
<dbReference type="Proteomes" id="UP001558613">
    <property type="component" value="Unassembled WGS sequence"/>
</dbReference>
<gene>
    <name evidence="1" type="ORF">QQF64_034375</name>
</gene>
<proteinExistence type="predicted"/>
<dbReference type="EMBL" id="JAYMGO010000153">
    <property type="protein sequence ID" value="KAL1246694.1"/>
    <property type="molecule type" value="Genomic_DNA"/>
</dbReference>
<evidence type="ECO:0000313" key="1">
    <source>
        <dbReference type="EMBL" id="KAL1246694.1"/>
    </source>
</evidence>